<dbReference type="Pfam" id="PF01636">
    <property type="entry name" value="APH"/>
    <property type="match status" value="1"/>
</dbReference>
<keyword evidence="3" id="KW-1185">Reference proteome</keyword>
<reference evidence="3" key="1">
    <citation type="journal article" date="2019" name="Int. J. Syst. Evol. Microbiol.">
        <title>The Global Catalogue of Microorganisms (GCM) 10K type strain sequencing project: providing services to taxonomists for standard genome sequencing and annotation.</title>
        <authorList>
            <consortium name="The Broad Institute Genomics Platform"/>
            <consortium name="The Broad Institute Genome Sequencing Center for Infectious Disease"/>
            <person name="Wu L."/>
            <person name="Ma J."/>
        </authorList>
    </citation>
    <scope>NUCLEOTIDE SEQUENCE [LARGE SCALE GENOMIC DNA]</scope>
    <source>
        <strain evidence="3">JCM 17441</strain>
    </source>
</reference>
<dbReference type="InterPro" id="IPR002575">
    <property type="entry name" value="Aminoglycoside_PTrfase"/>
</dbReference>
<dbReference type="PROSITE" id="PS00109">
    <property type="entry name" value="PROTEIN_KINASE_TYR"/>
    <property type="match status" value="1"/>
</dbReference>
<feature type="domain" description="Aminoglycoside phosphotransferase" evidence="1">
    <location>
        <begin position="48"/>
        <end position="248"/>
    </location>
</feature>
<dbReference type="Proteomes" id="UP001500620">
    <property type="component" value="Unassembled WGS sequence"/>
</dbReference>
<dbReference type="EMBL" id="BAABAT010000052">
    <property type="protein sequence ID" value="GAA4262556.1"/>
    <property type="molecule type" value="Genomic_DNA"/>
</dbReference>
<organism evidence="2 3">
    <name type="scientific">Dactylosporangium darangshiense</name>
    <dbReference type="NCBI Taxonomy" id="579108"/>
    <lineage>
        <taxon>Bacteria</taxon>
        <taxon>Bacillati</taxon>
        <taxon>Actinomycetota</taxon>
        <taxon>Actinomycetes</taxon>
        <taxon>Micromonosporales</taxon>
        <taxon>Micromonosporaceae</taxon>
        <taxon>Dactylosporangium</taxon>
    </lineage>
</organism>
<dbReference type="Gene3D" id="3.30.200.20">
    <property type="entry name" value="Phosphorylase Kinase, domain 1"/>
    <property type="match status" value="1"/>
</dbReference>
<gene>
    <name evidence="2" type="ORF">GCM10022255_099690</name>
</gene>
<protein>
    <recommendedName>
        <fullName evidence="1">Aminoglycoside phosphotransferase domain-containing protein</fullName>
    </recommendedName>
</protein>
<evidence type="ECO:0000313" key="3">
    <source>
        <dbReference type="Proteomes" id="UP001500620"/>
    </source>
</evidence>
<comment type="caution">
    <text evidence="2">The sequence shown here is derived from an EMBL/GenBank/DDBJ whole genome shotgun (WGS) entry which is preliminary data.</text>
</comment>
<dbReference type="RefSeq" id="WP_345140126.1">
    <property type="nucleotide sequence ID" value="NZ_BAABAT010000052.1"/>
</dbReference>
<dbReference type="SUPFAM" id="SSF56112">
    <property type="entry name" value="Protein kinase-like (PK-like)"/>
    <property type="match status" value="1"/>
</dbReference>
<proteinExistence type="predicted"/>
<sequence length="301" mass="32313">MVQASGVRIGWADLPAGVRDGVVEILGEPVVETVSQVGGFSPGTADRVLTASGRRAFVKAVGSALNEQSPAMHRAEAGVARRLPGGIPTPRLLGVHDDGDWVALVFEDVEGRHPHTPWVDDEVAAVLEALRRLAVPVTGLPSLRVDSEEDFAGWRRIAQDPPPGLDPWVAERLDLLDELAMAGLAALEGDRLVHGDVRADNLLIRPDGSVVVVDWPFGCAGPAWFDTLTLVLNVRLYGGRLDDDVIAAAPEAITGCVAGLGALFADRARRPAPPGLPTLRRFQQDQADIMITWLRDRLRAR</sequence>
<name>A0ABP8DS25_9ACTN</name>
<evidence type="ECO:0000259" key="1">
    <source>
        <dbReference type="Pfam" id="PF01636"/>
    </source>
</evidence>
<dbReference type="Gene3D" id="3.90.1200.10">
    <property type="match status" value="1"/>
</dbReference>
<dbReference type="InterPro" id="IPR011009">
    <property type="entry name" value="Kinase-like_dom_sf"/>
</dbReference>
<accession>A0ABP8DS25</accession>
<evidence type="ECO:0000313" key="2">
    <source>
        <dbReference type="EMBL" id="GAA4262556.1"/>
    </source>
</evidence>
<dbReference type="InterPro" id="IPR008266">
    <property type="entry name" value="Tyr_kinase_AS"/>
</dbReference>